<evidence type="ECO:0000313" key="5">
    <source>
        <dbReference type="EMBL" id="MEC0484097.1"/>
    </source>
</evidence>
<dbReference type="Pfam" id="PF00156">
    <property type="entry name" value="Pribosyltran"/>
    <property type="match status" value="1"/>
</dbReference>
<dbReference type="RefSeq" id="WP_048353651.1">
    <property type="nucleotide sequence ID" value="NZ_CP023481.1"/>
</dbReference>
<dbReference type="InterPro" id="IPR000836">
    <property type="entry name" value="PRTase_dom"/>
</dbReference>
<comment type="caution">
    <text evidence="4">The sequence shown here is derived from an EMBL/GenBank/DDBJ whole genome shotgun (WGS) entry which is preliminary data.</text>
</comment>
<protein>
    <submittedName>
        <fullName evidence="5">Amidophosphoribosyltransferase</fullName>
    </submittedName>
    <submittedName>
        <fullName evidence="4">Competence protein ComF</fullName>
    </submittedName>
</protein>
<dbReference type="OrthoDB" id="9779910at2"/>
<evidence type="ECO:0000256" key="1">
    <source>
        <dbReference type="ARBA" id="ARBA00008007"/>
    </source>
</evidence>
<dbReference type="AlphaFoldDB" id="A0A0J6ESL8"/>
<proteinExistence type="inferred from homology"/>
<reference evidence="4" key="2">
    <citation type="submission" date="2015-10" db="EMBL/GenBank/DDBJ databases">
        <authorList>
            <person name="Gilbert D.G."/>
        </authorList>
    </citation>
    <scope>NUCLEOTIDE SEQUENCE</scope>
    <source>
        <strain evidence="4">GO-13</strain>
    </source>
</reference>
<evidence type="ECO:0000259" key="3">
    <source>
        <dbReference type="Pfam" id="PF18912"/>
    </source>
</evidence>
<accession>A0A0J6ESL8</accession>
<feature type="domain" description="Phosphoribosyltransferase" evidence="2">
    <location>
        <begin position="153"/>
        <end position="242"/>
    </location>
</feature>
<dbReference type="Proteomes" id="UP000036168">
    <property type="component" value="Unassembled WGS sequence"/>
</dbReference>
<dbReference type="EMBL" id="LECW02000045">
    <property type="protein sequence ID" value="KRT90394.1"/>
    <property type="molecule type" value="Genomic_DNA"/>
</dbReference>
<evidence type="ECO:0000313" key="4">
    <source>
        <dbReference type="EMBL" id="KRT90394.1"/>
    </source>
</evidence>
<sequence>MKIRIANTERKEGCKLLCLICEAPLSHSLSWETFFFTHDEEKICGECKEGFIKIKGTVCRKCGRLQDGEKLCTDCLKWEANPKTRGLLEQNRSVYLYNPFMKEVLARFKFRGDAEIVHAFAPSFVRTFQACCRHTDAAIVPMPLSEERKKERGFNQAERLASLLKRPVIHPLIRTENEKQSKKSRAERLKQKNVFKTDKGSVKGMKILLIDDLYTTGATVHQAAQCLKADGEADSVSSFTLIRS</sequence>
<dbReference type="CDD" id="cd06223">
    <property type="entry name" value="PRTases_typeI"/>
    <property type="match status" value="1"/>
</dbReference>
<dbReference type="Proteomes" id="UP001341297">
    <property type="component" value="Unassembled WGS sequence"/>
</dbReference>
<organism evidence="4 6">
    <name type="scientific">Bacillus glycinifermentans</name>
    <dbReference type="NCBI Taxonomy" id="1664069"/>
    <lineage>
        <taxon>Bacteria</taxon>
        <taxon>Bacillati</taxon>
        <taxon>Bacillota</taxon>
        <taxon>Bacilli</taxon>
        <taxon>Bacillales</taxon>
        <taxon>Bacillaceae</taxon>
        <taxon>Bacillus</taxon>
    </lineage>
</organism>
<name>A0A0J6ESL8_9BACI</name>
<dbReference type="Gene3D" id="3.40.50.2020">
    <property type="match status" value="1"/>
</dbReference>
<evidence type="ECO:0000313" key="6">
    <source>
        <dbReference type="Proteomes" id="UP000036168"/>
    </source>
</evidence>
<dbReference type="InterPro" id="IPR044005">
    <property type="entry name" value="DZR_2"/>
</dbReference>
<dbReference type="PANTHER" id="PTHR47505">
    <property type="entry name" value="DNA UTILIZATION PROTEIN YHGH"/>
    <property type="match status" value="1"/>
</dbReference>
<feature type="domain" description="Double zinc ribbon" evidence="3">
    <location>
        <begin position="18"/>
        <end position="76"/>
    </location>
</feature>
<dbReference type="SUPFAM" id="SSF53271">
    <property type="entry name" value="PRTase-like"/>
    <property type="match status" value="1"/>
</dbReference>
<gene>
    <name evidence="4" type="ORF">AB447_207395</name>
    <name evidence="5" type="ORF">P8828_04400</name>
</gene>
<accession>A0A0J6F3F3</accession>
<dbReference type="Pfam" id="PF18912">
    <property type="entry name" value="DZR_2"/>
    <property type="match status" value="1"/>
</dbReference>
<keyword evidence="7" id="KW-1185">Reference proteome</keyword>
<dbReference type="PANTHER" id="PTHR47505:SF1">
    <property type="entry name" value="DNA UTILIZATION PROTEIN YHGH"/>
    <property type="match status" value="1"/>
</dbReference>
<reference evidence="4 6" key="1">
    <citation type="journal article" date="2015" name="Int. J. Syst. Evol. Microbiol.">
        <title>Bacillus glycinifermentans sp. nov., isolated from fermented soybean paste.</title>
        <authorList>
            <person name="Kim S.J."/>
            <person name="Dunlap C.A."/>
            <person name="Kwon S.W."/>
            <person name="Rooney A.P."/>
        </authorList>
    </citation>
    <scope>NUCLEOTIDE SEQUENCE [LARGE SCALE GENOMIC DNA]</scope>
    <source>
        <strain evidence="4 6">GO-13</strain>
    </source>
</reference>
<dbReference type="EMBL" id="JARRTL010000006">
    <property type="protein sequence ID" value="MEC0484097.1"/>
    <property type="molecule type" value="Genomic_DNA"/>
</dbReference>
<reference evidence="5 7" key="3">
    <citation type="submission" date="2023-03" db="EMBL/GenBank/DDBJ databases">
        <title>Agriculturally important microbes genome sequencing.</title>
        <authorList>
            <person name="Dunlap C."/>
        </authorList>
    </citation>
    <scope>NUCLEOTIDE SEQUENCE [LARGE SCALE GENOMIC DNA]</scope>
    <source>
        <strain evidence="5 7">CBP-3203</strain>
    </source>
</reference>
<evidence type="ECO:0000313" key="7">
    <source>
        <dbReference type="Proteomes" id="UP001341297"/>
    </source>
</evidence>
<comment type="similarity">
    <text evidence="1">Belongs to the ComF/GntX family.</text>
</comment>
<dbReference type="PATRIC" id="fig|1664069.3.peg.1887"/>
<evidence type="ECO:0000259" key="2">
    <source>
        <dbReference type="Pfam" id="PF00156"/>
    </source>
</evidence>
<dbReference type="InterPro" id="IPR051910">
    <property type="entry name" value="ComF/GntX_DNA_util-trans"/>
</dbReference>
<dbReference type="InterPro" id="IPR029057">
    <property type="entry name" value="PRTase-like"/>
</dbReference>